<evidence type="ECO:0000256" key="8">
    <source>
        <dbReference type="ARBA" id="ARBA00034629"/>
    </source>
</evidence>
<evidence type="ECO:0000256" key="4">
    <source>
        <dbReference type="ARBA" id="ARBA00022741"/>
    </source>
</evidence>
<organism evidence="12">
    <name type="scientific">Salvia splendens</name>
    <name type="common">Scarlet sage</name>
    <dbReference type="NCBI Taxonomy" id="180675"/>
    <lineage>
        <taxon>Eukaryota</taxon>
        <taxon>Viridiplantae</taxon>
        <taxon>Streptophyta</taxon>
        <taxon>Embryophyta</taxon>
        <taxon>Tracheophyta</taxon>
        <taxon>Spermatophyta</taxon>
        <taxon>Magnoliopsida</taxon>
        <taxon>eudicotyledons</taxon>
        <taxon>Gunneridae</taxon>
        <taxon>Pentapetalae</taxon>
        <taxon>asterids</taxon>
        <taxon>lamiids</taxon>
        <taxon>Lamiales</taxon>
        <taxon>Lamiaceae</taxon>
        <taxon>Nepetoideae</taxon>
        <taxon>Mentheae</taxon>
        <taxon>Salviinae</taxon>
        <taxon>Salvia</taxon>
        <taxon>Salvia subgen. Calosphace</taxon>
        <taxon>core Calosphace</taxon>
    </lineage>
</organism>
<dbReference type="InterPro" id="IPR029033">
    <property type="entry name" value="His_PPase_superfam"/>
</dbReference>
<evidence type="ECO:0000256" key="2">
    <source>
        <dbReference type="ARBA" id="ARBA00022490"/>
    </source>
</evidence>
<dbReference type="Gene3D" id="3.30.470.20">
    <property type="entry name" value="ATP-grasp fold, B domain"/>
    <property type="match status" value="1"/>
</dbReference>
<evidence type="ECO:0000256" key="3">
    <source>
        <dbReference type="ARBA" id="ARBA00022679"/>
    </source>
</evidence>
<dbReference type="GO" id="GO:0032958">
    <property type="term" value="P:inositol phosphate biosynthetic process"/>
    <property type="evidence" value="ECO:0007669"/>
    <property type="project" value="TreeGrafter"/>
</dbReference>
<dbReference type="SUPFAM" id="SSF53254">
    <property type="entry name" value="Phosphoglycerate mutase-like"/>
    <property type="match status" value="1"/>
</dbReference>
<evidence type="ECO:0000313" key="13">
    <source>
        <dbReference type="Proteomes" id="UP000298416"/>
    </source>
</evidence>
<proteinExistence type="inferred from homology"/>
<keyword evidence="13" id="KW-1185">Reference proteome</keyword>
<evidence type="ECO:0000256" key="6">
    <source>
        <dbReference type="ARBA" id="ARBA00022840"/>
    </source>
</evidence>
<evidence type="ECO:0000313" key="12">
    <source>
        <dbReference type="EMBL" id="KAG6398287.1"/>
    </source>
</evidence>
<comment type="catalytic activity">
    <reaction evidence="8">
        <text>1D-myo-inositol hexakisphosphate + ATP = 1-diphospho-1D-myo-inositol 2,3,4,5,6-pentakisphosphate + ADP</text>
        <dbReference type="Rhea" id="RHEA:37459"/>
        <dbReference type="ChEBI" id="CHEBI:30616"/>
        <dbReference type="ChEBI" id="CHEBI:58130"/>
        <dbReference type="ChEBI" id="CHEBI:74946"/>
        <dbReference type="ChEBI" id="CHEBI:456216"/>
        <dbReference type="EC" id="2.7.4.24"/>
    </reaction>
    <physiologicalReaction direction="left-to-right" evidence="8">
        <dbReference type="Rhea" id="RHEA:37460"/>
    </physiologicalReaction>
</comment>
<gene>
    <name evidence="12" type="ORF">SASPL_139742</name>
</gene>
<evidence type="ECO:0000256" key="1">
    <source>
        <dbReference type="ARBA" id="ARBA00005609"/>
    </source>
</evidence>
<evidence type="ECO:0000256" key="7">
    <source>
        <dbReference type="ARBA" id="ARBA00033696"/>
    </source>
</evidence>
<dbReference type="CDD" id="cd07061">
    <property type="entry name" value="HP_HAP_like"/>
    <property type="match status" value="1"/>
</dbReference>
<name>A0A8X8WNQ4_SALSN</name>
<evidence type="ECO:0000259" key="11">
    <source>
        <dbReference type="Pfam" id="PF18086"/>
    </source>
</evidence>
<dbReference type="GO" id="GO:0005524">
    <property type="term" value="F:ATP binding"/>
    <property type="evidence" value="ECO:0007669"/>
    <property type="project" value="UniProtKB-KW"/>
</dbReference>
<comment type="catalytic activity">
    <reaction evidence="7">
        <text>5-diphospho-1D-myo-inositol 1,2,3,4,6-pentakisphosphate + ATP + H(+) = 1,5-bis(diphospho)-1D-myo-inositol 2,3,4,6-tetrakisphosphate + ADP</text>
        <dbReference type="Rhea" id="RHEA:10276"/>
        <dbReference type="ChEBI" id="CHEBI:15378"/>
        <dbReference type="ChEBI" id="CHEBI:30616"/>
        <dbReference type="ChEBI" id="CHEBI:58628"/>
        <dbReference type="ChEBI" id="CHEBI:77983"/>
        <dbReference type="ChEBI" id="CHEBI:456216"/>
        <dbReference type="EC" id="2.7.4.24"/>
    </reaction>
    <physiologicalReaction direction="left-to-right" evidence="7">
        <dbReference type="Rhea" id="RHEA:10277"/>
    </physiologicalReaction>
</comment>
<dbReference type="PANTHER" id="PTHR12750:SF9">
    <property type="entry name" value="INOSITOL HEXAKISPHOSPHATE AND DIPHOSPHOINOSITOL-PENTAKISPHOSPHATE KINASE"/>
    <property type="match status" value="1"/>
</dbReference>
<keyword evidence="2 9" id="KW-0963">Cytoplasm</keyword>
<dbReference type="InterPro" id="IPR040557">
    <property type="entry name" value="VIP1_N"/>
</dbReference>
<dbReference type="GO" id="GO:0006020">
    <property type="term" value="P:inositol metabolic process"/>
    <property type="evidence" value="ECO:0007669"/>
    <property type="project" value="TreeGrafter"/>
</dbReference>
<accession>A0A8X8WNQ4</accession>
<comment type="subcellular location">
    <subcellularLocation>
        <location evidence="9">Cytoplasm</location>
        <location evidence="9">Cytosol</location>
    </subcellularLocation>
</comment>
<dbReference type="GO" id="GO:0033857">
    <property type="term" value="F:5-diphosphoinositol pentakisphosphate 1-kinase activity"/>
    <property type="evidence" value="ECO:0007669"/>
    <property type="project" value="TreeGrafter"/>
</dbReference>
<dbReference type="GO" id="GO:0000828">
    <property type="term" value="F:inositol hexakisphosphate kinase activity"/>
    <property type="evidence" value="ECO:0007669"/>
    <property type="project" value="UniProtKB-ARBA"/>
</dbReference>
<evidence type="ECO:0000256" key="10">
    <source>
        <dbReference type="SAM" id="MobiDB-lite"/>
    </source>
</evidence>
<dbReference type="InterPro" id="IPR037446">
    <property type="entry name" value="His_Pase_VIP1"/>
</dbReference>
<evidence type="ECO:0000256" key="9">
    <source>
        <dbReference type="RuleBase" id="RU365032"/>
    </source>
</evidence>
<feature type="domain" description="VIP1 N-terminal" evidence="11">
    <location>
        <begin position="65"/>
        <end position="109"/>
    </location>
</feature>
<keyword evidence="6 9" id="KW-0067">ATP-binding</keyword>
<dbReference type="Gene3D" id="3.40.50.11950">
    <property type="match status" value="1"/>
</dbReference>
<evidence type="ECO:0000256" key="5">
    <source>
        <dbReference type="ARBA" id="ARBA00022777"/>
    </source>
</evidence>
<comment type="caution">
    <text evidence="12">The sequence shown here is derived from an EMBL/GenBank/DDBJ whole genome shotgun (WGS) entry which is preliminary data.</text>
</comment>
<dbReference type="AlphaFoldDB" id="A0A8X8WNQ4"/>
<keyword evidence="3 9" id="KW-0808">Transferase</keyword>
<reference evidence="12" key="2">
    <citation type="submission" date="2020-08" db="EMBL/GenBank/DDBJ databases">
        <title>Plant Genome Project.</title>
        <authorList>
            <person name="Zhang R.-G."/>
        </authorList>
    </citation>
    <scope>NUCLEOTIDE SEQUENCE</scope>
    <source>
        <strain evidence="12">Huo1</strain>
        <tissue evidence="12">Leaf</tissue>
    </source>
</reference>
<keyword evidence="4 9" id="KW-0547">Nucleotide-binding</keyword>
<protein>
    <recommendedName>
        <fullName evidence="9">Inositol hexakisphosphate and diphosphoinositol-pentakisphosphate kinase</fullName>
        <ecNumber evidence="9">2.7.4.24</ecNumber>
    </recommendedName>
</protein>
<dbReference type="Proteomes" id="UP000298416">
    <property type="component" value="Unassembled WGS sequence"/>
</dbReference>
<sequence length="1142" mass="129235">MVGGAVSRSRKKVTIGVCVMEKKAFSGPMLQILERLQAFGEFDVSDYLPALDSEIFSAMMFEAKLIVHFGDKVILEEPIERWPLCDCLIAFYSTGYPLKKAEAYATLRSLLKKKQLLGKDGVATEDIYVEVFELRNICGSAAVDKAIGKACSFIEFMSSPILEMLLAFLYGSRSIFQPFLVNELGDQRLLHDRRRVYEKLEMFGINVPRYALVNREFPNQELDFFSEEEDFVEVHGNRFWKPFVEKPIHGDDHSIMIYYPSSAGGGMKELFRKVGNRSSEFHPDVRRVRREGSYIYEEFMPTGGTDVKVYTVGPEYAHAEARKSPVVDGVVMRNPDGKEVRYPVLLTPIEKEMAREVCIAFRQAVCGFDLLRCEGRSYVCDVNGWSFVKNSYKYYDDAACVMRKMFLDAKAPHLSSTIPPVLPWKVNEPAQPFDGLTRQGSGIIGTFGQSEELRSVIAIVRQTPKQKVKLRVTEEKLLNLMLKYNGGKPRAETKLKSAVELQDLLDATRILVPRTRPDHESDSEADDIEHAEKLRQVKAVLEEGGHFSGIYRKVQLKPLKWVKVAKVNGEGEDERPTEALMILKYGGVLTHAGRKQAEELGRYFRNNIYPGEGTGLLRLHSTYRHDLKIYSSDEGRVQMSAAAFAKGLLDLEGQLTPILVSLVSKDSSMLDGSENASSEMVEAKARLNEIITSDNNTVESTDPPGEKPWMVDGRGVPPNASQLLPEIVKLTKKLTEQVRLLAKDENEELAGKTSYDVILPYDQAKALGKTSMDVDRIAAGLPCGSEGFLLMLARWRKLARDLYNERKERFDLTQIPDVYDSSKYDLLHNAHLKLEGLYELFKVAQLLADGVIPNEYGINPKQKLKIGSKIARRLLGKILIDLRNTREEAISIAELKSNQDSTTELPSIAREDSADLQKSQINLEHASKTSLGSEKSADLDDDDDKEPKYRLDPKYANVRTPERHVRTRLYFTSESHIHSMMNVLRYCNLDESLQGEPSLVCDSTLERLCRTKELDYMSYIVFRLFENTELALEDPKRFRVEMTFSRGADLSPLEANERDASSWHQEHTLAINGPERLQEVGSYLTFERMEKMIRPFAMPAEDFPPPTIPQGFSGYFSKSTAVLERLVNLLSFNRHSSHANGK</sequence>
<keyword evidence="5 9" id="KW-0418">Kinase</keyword>
<feature type="region of interest" description="Disordered" evidence="10">
    <location>
        <begin position="925"/>
        <end position="950"/>
    </location>
</feature>
<dbReference type="InterPro" id="IPR000560">
    <property type="entry name" value="His_Pase_clade-2"/>
</dbReference>
<dbReference type="FunFam" id="3.30.470.20:FF:000019">
    <property type="entry name" value="Inositol hexakisphosphate and diphosphoinositol-pentakisphosphate kinase"/>
    <property type="match status" value="1"/>
</dbReference>
<dbReference type="EC" id="2.7.4.24" evidence="9"/>
<dbReference type="SUPFAM" id="SSF56059">
    <property type="entry name" value="Glutathione synthetase ATP-binding domain-like"/>
    <property type="match status" value="1"/>
</dbReference>
<comment type="function">
    <text evidence="9">Bifunctional inositol kinase that acts in concert with the IP6K kinases to synthesize the diphosphate group-containing inositol pyrophosphates diphosphoinositol pentakisphosphate, PP-InsP5, and bis-diphosphoinositol tetrakisphosphate, (PP)2-InsP4. PP-InsP5 and (PP)2-InsP4, also respectively called InsP7 and InsP8, may regulate a variety of cellular processes, including apoptosis, vesicle trafficking, cytoskeletal dynamics, and exocytosis. Phosphorylates inositol hexakisphosphate (InsP6).</text>
</comment>
<dbReference type="Pfam" id="PF00328">
    <property type="entry name" value="His_Phos_2"/>
    <property type="match status" value="1"/>
</dbReference>
<dbReference type="Gene3D" id="3.40.50.1240">
    <property type="entry name" value="Phosphoglycerate mutase-like"/>
    <property type="match status" value="1"/>
</dbReference>
<dbReference type="GO" id="GO:0005829">
    <property type="term" value="C:cytosol"/>
    <property type="evidence" value="ECO:0007669"/>
    <property type="project" value="UniProtKB-SubCell"/>
</dbReference>
<dbReference type="PANTHER" id="PTHR12750">
    <property type="entry name" value="DIPHOSPHOINOSITOL PENTAKISPHOSPHATE KINASE"/>
    <property type="match status" value="1"/>
</dbReference>
<dbReference type="EMBL" id="PNBA02000015">
    <property type="protein sequence ID" value="KAG6398287.1"/>
    <property type="molecule type" value="Genomic_DNA"/>
</dbReference>
<dbReference type="Pfam" id="PF18086">
    <property type="entry name" value="PPIP5K2_N"/>
    <property type="match status" value="1"/>
</dbReference>
<comment type="similarity">
    <text evidence="1 9">Belongs to the histidine acid phosphatase family. VIP1 subfamily.</text>
</comment>
<reference evidence="12" key="1">
    <citation type="submission" date="2018-01" db="EMBL/GenBank/DDBJ databases">
        <authorList>
            <person name="Mao J.F."/>
        </authorList>
    </citation>
    <scope>NUCLEOTIDE SEQUENCE</scope>
    <source>
        <strain evidence="12">Huo1</strain>
        <tissue evidence="12">Leaf</tissue>
    </source>
</reference>